<evidence type="ECO:0000259" key="5">
    <source>
        <dbReference type="Pfam" id="PF01037"/>
    </source>
</evidence>
<dbReference type="InterPro" id="IPR019887">
    <property type="entry name" value="Tscrpt_reg_AsnC/Lrp_C"/>
</dbReference>
<dbReference type="Pfam" id="PF13404">
    <property type="entry name" value="HTH_AsnC-type"/>
    <property type="match status" value="2"/>
</dbReference>
<feature type="domain" description="HTH asnC-type" evidence="6">
    <location>
        <begin position="199"/>
        <end position="238"/>
    </location>
</feature>
<keyword evidence="8" id="KW-1185">Reference proteome</keyword>
<evidence type="ECO:0000313" key="8">
    <source>
        <dbReference type="Proteomes" id="UP001205185"/>
    </source>
</evidence>
<proteinExistence type="predicted"/>
<dbReference type="InterPro" id="IPR000485">
    <property type="entry name" value="AsnC-type_HTH_dom"/>
</dbReference>
<dbReference type="EMBL" id="JAMTCO010000009">
    <property type="protein sequence ID" value="MCP2271457.1"/>
    <property type="molecule type" value="Genomic_DNA"/>
</dbReference>
<dbReference type="InterPro" id="IPR036388">
    <property type="entry name" value="WH-like_DNA-bd_sf"/>
</dbReference>
<keyword evidence="2 7" id="KW-0238">DNA-binding</keyword>
<dbReference type="GO" id="GO:0003677">
    <property type="term" value="F:DNA binding"/>
    <property type="evidence" value="ECO:0007669"/>
    <property type="project" value="UniProtKB-KW"/>
</dbReference>
<evidence type="ECO:0000256" key="2">
    <source>
        <dbReference type="ARBA" id="ARBA00023125"/>
    </source>
</evidence>
<organism evidence="7 8">
    <name type="scientific">Actinokineospora diospyrosa</name>
    <dbReference type="NCBI Taxonomy" id="103728"/>
    <lineage>
        <taxon>Bacteria</taxon>
        <taxon>Bacillati</taxon>
        <taxon>Actinomycetota</taxon>
        <taxon>Actinomycetes</taxon>
        <taxon>Pseudonocardiales</taxon>
        <taxon>Pseudonocardiaceae</taxon>
        <taxon>Actinokineospora</taxon>
    </lineage>
</organism>
<evidence type="ECO:0000256" key="1">
    <source>
        <dbReference type="ARBA" id="ARBA00023015"/>
    </source>
</evidence>
<dbReference type="SUPFAM" id="SSF46785">
    <property type="entry name" value="Winged helix' DNA-binding domain"/>
    <property type="match status" value="1"/>
</dbReference>
<feature type="domain" description="Transcription regulator AsnC/Lrp ligand binding" evidence="5">
    <location>
        <begin position="266"/>
        <end position="326"/>
    </location>
</feature>
<feature type="region of interest" description="Disordered" evidence="4">
    <location>
        <begin position="170"/>
        <end position="194"/>
    </location>
</feature>
<feature type="domain" description="HTH asnC-type" evidence="6">
    <location>
        <begin position="22"/>
        <end position="62"/>
    </location>
</feature>
<dbReference type="SUPFAM" id="SSF54909">
    <property type="entry name" value="Dimeric alpha+beta barrel"/>
    <property type="match status" value="1"/>
</dbReference>
<keyword evidence="1" id="KW-0805">Transcription regulation</keyword>
<protein>
    <submittedName>
        <fullName evidence="7">DNA-binding transcriptional regulator, Lrp family</fullName>
    </submittedName>
</protein>
<evidence type="ECO:0000256" key="3">
    <source>
        <dbReference type="ARBA" id="ARBA00023163"/>
    </source>
</evidence>
<dbReference type="InterPro" id="IPR011008">
    <property type="entry name" value="Dimeric_a/b-barrel"/>
</dbReference>
<dbReference type="InterPro" id="IPR036390">
    <property type="entry name" value="WH_DNA-bd_sf"/>
</dbReference>
<evidence type="ECO:0000313" key="7">
    <source>
        <dbReference type="EMBL" id="MCP2271457.1"/>
    </source>
</evidence>
<comment type="caution">
    <text evidence="7">The sequence shown here is derived from an EMBL/GenBank/DDBJ whole genome shotgun (WGS) entry which is preliminary data.</text>
</comment>
<dbReference type="Pfam" id="PF01037">
    <property type="entry name" value="AsnC_trans_reg"/>
    <property type="match status" value="1"/>
</dbReference>
<dbReference type="Gene3D" id="3.30.70.920">
    <property type="match status" value="1"/>
</dbReference>
<evidence type="ECO:0000259" key="6">
    <source>
        <dbReference type="Pfam" id="PF13404"/>
    </source>
</evidence>
<gene>
    <name evidence="7" type="ORF">LV75_003971</name>
</gene>
<name>A0ABT1IFQ1_9PSEU</name>
<dbReference type="PANTHER" id="PTHR30154:SF34">
    <property type="entry name" value="TRANSCRIPTIONAL REGULATOR AZLB"/>
    <property type="match status" value="1"/>
</dbReference>
<dbReference type="SMART" id="SM00344">
    <property type="entry name" value="HTH_ASNC"/>
    <property type="match status" value="1"/>
</dbReference>
<evidence type="ECO:0000256" key="4">
    <source>
        <dbReference type="SAM" id="MobiDB-lite"/>
    </source>
</evidence>
<dbReference type="Proteomes" id="UP001205185">
    <property type="component" value="Unassembled WGS sequence"/>
</dbReference>
<dbReference type="Gene3D" id="1.10.10.10">
    <property type="entry name" value="Winged helix-like DNA-binding domain superfamily/Winged helix DNA-binding domain"/>
    <property type="match status" value="2"/>
</dbReference>
<accession>A0ABT1IFQ1</accession>
<sequence length="348" mass="36813">MAGWARALVLAERKRTPVTAELTELDRRVASALQVDGRAAPGRIAAVLGVSPRTAARSLARLTPAVRVVRVPDRARLPEVTLLRVRVLRGRVEVLADALARRPEVLFVDVLSGGEEISAVTLGGAPTLPTGQAVTSVRAHAVLHVFADAADWRTGLLTAEEVAALTPPHLSSTHASALPAPAPDAHTPALPALDAHTPDELDERLIDLLTADARTGPGALAAALRTPESTVRRRLDRLARSGLLRTCVVADPRLFGLAVDANVWMAVPPDRLPEFGARLARDPLVHGVLATTGATNLMAAVFCRDLAQLYRFVTGLTDIPSAEVTVVSGAVKRAGHRPTPYPLAHPRG</sequence>
<dbReference type="PANTHER" id="PTHR30154">
    <property type="entry name" value="LEUCINE-RESPONSIVE REGULATORY PROTEIN"/>
    <property type="match status" value="1"/>
</dbReference>
<keyword evidence="3" id="KW-0804">Transcription</keyword>
<reference evidence="7 8" key="1">
    <citation type="submission" date="2022-06" db="EMBL/GenBank/DDBJ databases">
        <title>Genomic Encyclopedia of Archaeal and Bacterial Type Strains, Phase II (KMG-II): from individual species to whole genera.</title>
        <authorList>
            <person name="Goeker M."/>
        </authorList>
    </citation>
    <scope>NUCLEOTIDE SEQUENCE [LARGE SCALE GENOMIC DNA]</scope>
    <source>
        <strain evidence="7 8">DSM 44255</strain>
    </source>
</reference>
<dbReference type="InterPro" id="IPR019888">
    <property type="entry name" value="Tscrpt_reg_AsnC-like"/>
</dbReference>